<keyword evidence="8 10" id="KW-0238">DNA-binding</keyword>
<evidence type="ECO:0000256" key="5">
    <source>
        <dbReference type="ARBA" id="ARBA00022806"/>
    </source>
</evidence>
<sequence>MSLHVHTADRTDRLADGLGDLLARPLADPFAREVVVVPARGIERWLTQRLAHRLGVGASAADGVCAGVDFLSPRSLVAMLLGTDRDDPWEPDCLVWPLLEVIDGALGEPGFETLSAHLGHGDPDGERSARRYAVARRLAGLFASYAVQRPTLVRDWRAGRDTDGAGGRLDDDLRWQPELWRRLLAAVGAPGPDERHATTLARLRDRGDGGEGLDLPPRLSLFGHTRLPATEVELLRALGEHRDVHLWLPQVSPTLWEQLAPTAEEGPVPRDADDSATRALAAGGHPLLASLGRDARELRRGLGPLTEGPVPEPTPTPDSMLGWLQADLRGNRVPSRDTRAGRVLREDDRSVQVHSCHGSARQVDVLREVLVGLLQDDPTLEPRDILVMCPDIESYAPLISAGFGLADVAGEGLGHPAHQLRVRLADRAPGATNPLLAVAATIVELAGGRLTATEVLDLAAAAPVRRRFGFDDDALERISRWVAEAGIRWGLDGEHRADYGLGFDANTWAAGLRRVLLGGAVAGAGHRQVAGTLPLDDVGDGDLDLAGRFAELVDRLHAFLLAVGSARTAADWTTALSEGVARLTATDPEEAWQAAQFDRELARMRAGADSGGGAVLRHPDVRALLRQRLGGRPTRSNFRTGTLTVCTMVPMRSVPHRVVCLVGLDDGVFPRVGSVDGDDVLARRPHTGERDVRAEDRQLLLDAIGAATETLVVTYTGRGEHTGAERPPSVPLGELLDALDDTAAEPVRDRLCVAHPLQPFDEAALVPGRLVGDRPFTFDRAALAGAESARGTRTEVGALVGDPLVALPAEDVSLADLHDFFAHPVRGFLRSRLGIGTPREVDEAEDAIPIDLDALERWAVGDRLVGDVLAGAAPQDGMLAEQLRGLLPPRQLGVRTLTAIARTAQPLVERGLELRRGPARTLDVDIDLGDGRRLTGTVGQVFGNDLVHVGYSNLGAKHRFATWLDALALAAGHPDENWTGHTIGKHRSGGQRAIIRPLPEDAARRWLRELVDVRDRGLCDPLPLPVKAACRWAEEYVNTRLGRDADPDARARAAWETPAFSDSGIPTEDADAWHVRAFGERAAYDSVLACPPLPGEDWNDAPHRLGRYAWRLWGPLLTDGVEQVRSL</sequence>
<dbReference type="InterPro" id="IPR027417">
    <property type="entry name" value="P-loop_NTPase"/>
</dbReference>
<dbReference type="Gene3D" id="3.40.50.10930">
    <property type="match status" value="1"/>
</dbReference>
<dbReference type="GO" id="GO:0003677">
    <property type="term" value="F:DNA binding"/>
    <property type="evidence" value="ECO:0007669"/>
    <property type="project" value="UniProtKB-UniRule"/>
</dbReference>
<dbReference type="PANTHER" id="PTHR30591:SF1">
    <property type="entry name" value="RECBCD ENZYME SUBUNIT RECC"/>
    <property type="match status" value="1"/>
</dbReference>
<dbReference type="InterPro" id="IPR013986">
    <property type="entry name" value="DExx_box_DNA_helicase_dom_sf"/>
</dbReference>
<evidence type="ECO:0000256" key="2">
    <source>
        <dbReference type="ARBA" id="ARBA00022741"/>
    </source>
</evidence>
<comment type="similarity">
    <text evidence="10">Belongs to the RecC family.</text>
</comment>
<reference evidence="12" key="1">
    <citation type="submission" date="2020-09" db="EMBL/GenBank/DDBJ databases">
        <title>Nocardioides sp. strain MJB4 16S ribosomal RNA gene Genome sequencing and assembly.</title>
        <authorList>
            <person name="Kim I."/>
        </authorList>
    </citation>
    <scope>NUCLEOTIDE SEQUENCE</scope>
    <source>
        <strain evidence="12">MJB4</strain>
    </source>
</reference>
<evidence type="ECO:0000256" key="8">
    <source>
        <dbReference type="ARBA" id="ARBA00023125"/>
    </source>
</evidence>
<keyword evidence="5 10" id="KW-0347">Helicase</keyword>
<evidence type="ECO:0000259" key="11">
    <source>
        <dbReference type="Pfam" id="PF17946"/>
    </source>
</evidence>
<dbReference type="GO" id="GO:0003678">
    <property type="term" value="F:DNA helicase activity"/>
    <property type="evidence" value="ECO:0007669"/>
    <property type="project" value="UniProtKB-UniRule"/>
</dbReference>
<gene>
    <name evidence="10 12" type="primary">recC</name>
    <name evidence="12" type="ORF">IE331_00675</name>
</gene>
<comment type="miscellaneous">
    <text evidence="10">In the RecBCD complex, RecB has a slow 3'-5' helicase, an exonuclease activity and loads RecA onto ssDNA, RecD has a fast 5'-3' helicase activity, while RecC stimulates the ATPase and processivity of the RecB helicase and contributes to recognition of the Chi site.</text>
</comment>
<name>A0A927PYZ1_9ACTN</name>
<dbReference type="NCBIfam" id="TIGR01450">
    <property type="entry name" value="recC"/>
    <property type="match status" value="1"/>
</dbReference>
<dbReference type="PIRSF" id="PIRSF000980">
    <property type="entry name" value="RecC"/>
    <property type="match status" value="1"/>
</dbReference>
<feature type="domain" description="RecC C-terminal" evidence="11">
    <location>
        <begin position="810"/>
        <end position="1035"/>
    </location>
</feature>
<comment type="function">
    <text evidence="10">A helicase/nuclease that prepares dsDNA breaks (DSB) for recombinational DNA repair. Binds to DSBs and unwinds DNA via a highly rapid and processive ATP-dependent bidirectional helicase activity. Unwinds dsDNA until it encounters a Chi (crossover hotspot instigator) sequence from the 3' direction. Cuts ssDNA a few nucleotides 3' to the Chi site. The properties and activities of the enzyme are changed at Chi. The Chi-altered holoenzyme produces a long 3'-ssDNA overhang and facilitates RecA-binding to the ssDNA for homologous DNA recombination and repair. Holoenzyme degrades any linearized DNA that is unable to undergo homologous recombination. In the holoenzyme this subunit recognizes the wild-type Chi sequence, and when added to isolated RecB increases its ATP-dependent helicase processivity.</text>
</comment>
<dbReference type="EMBL" id="JACYXZ010000001">
    <property type="protein sequence ID" value="MBD8868125.1"/>
    <property type="molecule type" value="Genomic_DNA"/>
</dbReference>
<dbReference type="Pfam" id="PF04257">
    <property type="entry name" value="Exonuc_V_gamma"/>
    <property type="match status" value="1"/>
</dbReference>
<dbReference type="RefSeq" id="WP_192139522.1">
    <property type="nucleotide sequence ID" value="NZ_JACYXZ010000001.1"/>
</dbReference>
<dbReference type="GO" id="GO:0008854">
    <property type="term" value="F:exodeoxyribonuclease V activity"/>
    <property type="evidence" value="ECO:0007669"/>
    <property type="project" value="InterPro"/>
</dbReference>
<keyword evidence="7 10" id="KW-0067">ATP-binding</keyword>
<evidence type="ECO:0000256" key="1">
    <source>
        <dbReference type="ARBA" id="ARBA00022722"/>
    </source>
</evidence>
<dbReference type="SUPFAM" id="SSF52980">
    <property type="entry name" value="Restriction endonuclease-like"/>
    <property type="match status" value="1"/>
</dbReference>
<evidence type="ECO:0000256" key="9">
    <source>
        <dbReference type="ARBA" id="ARBA00023204"/>
    </source>
</evidence>
<keyword evidence="13" id="KW-1185">Reference proteome</keyword>
<dbReference type="SUPFAM" id="SSF52540">
    <property type="entry name" value="P-loop containing nucleoside triphosphate hydrolases"/>
    <property type="match status" value="2"/>
</dbReference>
<dbReference type="InterPro" id="IPR041500">
    <property type="entry name" value="RecC_C"/>
</dbReference>
<dbReference type="HAMAP" id="MF_01486">
    <property type="entry name" value="RecC"/>
    <property type="match status" value="1"/>
</dbReference>
<keyword evidence="6 10" id="KW-0269">Exonuclease</keyword>
<organism evidence="12 13">
    <name type="scientific">Nocardioides donggukensis</name>
    <dbReference type="NCBI Taxonomy" id="2774019"/>
    <lineage>
        <taxon>Bacteria</taxon>
        <taxon>Bacillati</taxon>
        <taxon>Actinomycetota</taxon>
        <taxon>Actinomycetes</taxon>
        <taxon>Propionibacteriales</taxon>
        <taxon>Nocardioidaceae</taxon>
        <taxon>Nocardioides</taxon>
    </lineage>
</organism>
<protein>
    <recommendedName>
        <fullName evidence="10">RecBCD enzyme subunit RecC</fullName>
    </recommendedName>
    <alternativeName>
        <fullName evidence="10">Exonuclease V subunit RecC</fullName>
        <shortName evidence="10">ExoV subunit RecC</shortName>
    </alternativeName>
    <alternativeName>
        <fullName evidence="10">Helicase/nuclease RecBCD subunit RecC</fullName>
    </alternativeName>
</protein>
<keyword evidence="2 10" id="KW-0547">Nucleotide-binding</keyword>
<dbReference type="Gene3D" id="1.10.10.990">
    <property type="match status" value="1"/>
</dbReference>
<dbReference type="InterPro" id="IPR006697">
    <property type="entry name" value="RecC"/>
</dbReference>
<evidence type="ECO:0000313" key="13">
    <source>
        <dbReference type="Proteomes" id="UP000616839"/>
    </source>
</evidence>
<accession>A0A927PYZ1</accession>
<dbReference type="Gene3D" id="1.10.10.160">
    <property type="match status" value="1"/>
</dbReference>
<dbReference type="GO" id="GO:0005524">
    <property type="term" value="F:ATP binding"/>
    <property type="evidence" value="ECO:0007669"/>
    <property type="project" value="UniProtKB-UniRule"/>
</dbReference>
<dbReference type="Gene3D" id="3.40.50.300">
    <property type="entry name" value="P-loop containing nucleotide triphosphate hydrolases"/>
    <property type="match status" value="2"/>
</dbReference>
<evidence type="ECO:0000256" key="7">
    <source>
        <dbReference type="ARBA" id="ARBA00022840"/>
    </source>
</evidence>
<evidence type="ECO:0000256" key="6">
    <source>
        <dbReference type="ARBA" id="ARBA00022839"/>
    </source>
</evidence>
<dbReference type="Pfam" id="PF17946">
    <property type="entry name" value="RecC_C"/>
    <property type="match status" value="1"/>
</dbReference>
<dbReference type="GO" id="GO:0009338">
    <property type="term" value="C:exodeoxyribonuclease V complex"/>
    <property type="evidence" value="ECO:0007669"/>
    <property type="project" value="InterPro"/>
</dbReference>
<keyword evidence="3 10" id="KW-0227">DNA damage</keyword>
<comment type="caution">
    <text evidence="12">The sequence shown here is derived from an EMBL/GenBank/DDBJ whole genome shotgun (WGS) entry which is preliminary data.</text>
</comment>
<dbReference type="Proteomes" id="UP000616839">
    <property type="component" value="Unassembled WGS sequence"/>
</dbReference>
<keyword evidence="4 10" id="KW-0378">Hydrolase</keyword>
<evidence type="ECO:0000256" key="3">
    <source>
        <dbReference type="ARBA" id="ARBA00022763"/>
    </source>
</evidence>
<evidence type="ECO:0000256" key="10">
    <source>
        <dbReference type="HAMAP-Rule" id="MF_01486"/>
    </source>
</evidence>
<dbReference type="GO" id="GO:0000724">
    <property type="term" value="P:double-strand break repair via homologous recombination"/>
    <property type="evidence" value="ECO:0007669"/>
    <property type="project" value="UniProtKB-UniRule"/>
</dbReference>
<evidence type="ECO:0000256" key="4">
    <source>
        <dbReference type="ARBA" id="ARBA00022801"/>
    </source>
</evidence>
<dbReference type="AlphaFoldDB" id="A0A927PYZ1"/>
<dbReference type="PANTHER" id="PTHR30591">
    <property type="entry name" value="RECBCD ENZYME SUBUNIT RECC"/>
    <property type="match status" value="1"/>
</dbReference>
<keyword evidence="1 10" id="KW-0540">Nuclease</keyword>
<comment type="subunit">
    <text evidence="10">Heterotrimer of RecB, RecC and RecD. All subunits contribute to DNA-binding.</text>
</comment>
<evidence type="ECO:0000313" key="12">
    <source>
        <dbReference type="EMBL" id="MBD8868125.1"/>
    </source>
</evidence>
<dbReference type="InterPro" id="IPR011335">
    <property type="entry name" value="Restrct_endonuc-II-like"/>
</dbReference>
<keyword evidence="9 10" id="KW-0234">DNA repair</keyword>
<proteinExistence type="inferred from homology"/>